<dbReference type="RefSeq" id="WP_208845794.1">
    <property type="nucleotide sequence ID" value="NZ_JAGGDJ010000001.1"/>
</dbReference>
<feature type="domain" description="Histidine kinase" evidence="10">
    <location>
        <begin position="198"/>
        <end position="415"/>
    </location>
</feature>
<keyword evidence="9" id="KW-1133">Transmembrane helix</keyword>
<dbReference type="PROSITE" id="PS50109">
    <property type="entry name" value="HIS_KIN"/>
    <property type="match status" value="1"/>
</dbReference>
<dbReference type="Proteomes" id="UP000670947">
    <property type="component" value="Unassembled WGS sequence"/>
</dbReference>
<dbReference type="InterPro" id="IPR003661">
    <property type="entry name" value="HisK_dim/P_dom"/>
</dbReference>
<dbReference type="Gene3D" id="1.10.287.130">
    <property type="match status" value="1"/>
</dbReference>
<evidence type="ECO:0000259" key="10">
    <source>
        <dbReference type="PROSITE" id="PS50109"/>
    </source>
</evidence>
<evidence type="ECO:0000256" key="3">
    <source>
        <dbReference type="ARBA" id="ARBA00022553"/>
    </source>
</evidence>
<dbReference type="InterPro" id="IPR005467">
    <property type="entry name" value="His_kinase_dom"/>
</dbReference>
<keyword evidence="5" id="KW-0547">Nucleotide-binding</keyword>
<dbReference type="SUPFAM" id="SSF47384">
    <property type="entry name" value="Homodimeric domain of signal transducing histidine kinase"/>
    <property type="match status" value="1"/>
</dbReference>
<dbReference type="EC" id="2.7.13.3" evidence="2"/>
<dbReference type="PRINTS" id="PR00344">
    <property type="entry name" value="BCTRLSENSOR"/>
</dbReference>
<keyword evidence="8" id="KW-0902">Two-component regulatory system</keyword>
<feature type="transmembrane region" description="Helical" evidence="9">
    <location>
        <begin position="12"/>
        <end position="30"/>
    </location>
</feature>
<comment type="caution">
    <text evidence="11">The sequence shown here is derived from an EMBL/GenBank/DDBJ whole genome shotgun (WGS) entry which is preliminary data.</text>
</comment>
<dbReference type="InterPro" id="IPR050736">
    <property type="entry name" value="Sensor_HK_Regulatory"/>
</dbReference>
<gene>
    <name evidence="11" type="ORF">I8J29_01380</name>
</gene>
<dbReference type="Gene3D" id="3.30.565.10">
    <property type="entry name" value="Histidine kinase-like ATPase, C-terminal domain"/>
    <property type="match status" value="1"/>
</dbReference>
<evidence type="ECO:0000313" key="11">
    <source>
        <dbReference type="EMBL" id="MBO7742828.1"/>
    </source>
</evidence>
<proteinExistence type="predicted"/>
<dbReference type="InterPro" id="IPR003594">
    <property type="entry name" value="HATPase_dom"/>
</dbReference>
<evidence type="ECO:0000256" key="4">
    <source>
        <dbReference type="ARBA" id="ARBA00022679"/>
    </source>
</evidence>
<dbReference type="Pfam" id="PF02518">
    <property type="entry name" value="HATPase_c"/>
    <property type="match status" value="1"/>
</dbReference>
<dbReference type="InterPro" id="IPR036097">
    <property type="entry name" value="HisK_dim/P_sf"/>
</dbReference>
<evidence type="ECO:0000256" key="7">
    <source>
        <dbReference type="ARBA" id="ARBA00022840"/>
    </source>
</evidence>
<dbReference type="PANTHER" id="PTHR43711:SF1">
    <property type="entry name" value="HISTIDINE KINASE 1"/>
    <property type="match status" value="1"/>
</dbReference>
<keyword evidence="4" id="KW-0808">Transferase</keyword>
<keyword evidence="6 11" id="KW-0418">Kinase</keyword>
<dbReference type="CDD" id="cd00075">
    <property type="entry name" value="HATPase"/>
    <property type="match status" value="1"/>
</dbReference>
<evidence type="ECO:0000256" key="1">
    <source>
        <dbReference type="ARBA" id="ARBA00000085"/>
    </source>
</evidence>
<protein>
    <recommendedName>
        <fullName evidence="2">histidine kinase</fullName>
        <ecNumber evidence="2">2.7.13.3</ecNumber>
    </recommendedName>
</protein>
<dbReference type="CDD" id="cd00082">
    <property type="entry name" value="HisKA"/>
    <property type="match status" value="1"/>
</dbReference>
<keyword evidence="3" id="KW-0597">Phosphoprotein</keyword>
<evidence type="ECO:0000313" key="12">
    <source>
        <dbReference type="Proteomes" id="UP000670947"/>
    </source>
</evidence>
<evidence type="ECO:0000256" key="8">
    <source>
        <dbReference type="ARBA" id="ARBA00023012"/>
    </source>
</evidence>
<dbReference type="Pfam" id="PF00512">
    <property type="entry name" value="HisKA"/>
    <property type="match status" value="1"/>
</dbReference>
<dbReference type="InterPro" id="IPR036890">
    <property type="entry name" value="HATPase_C_sf"/>
</dbReference>
<name>A0ABS3W3E6_9BACL</name>
<evidence type="ECO:0000256" key="6">
    <source>
        <dbReference type="ARBA" id="ARBA00022777"/>
    </source>
</evidence>
<dbReference type="PANTHER" id="PTHR43711">
    <property type="entry name" value="TWO-COMPONENT HISTIDINE KINASE"/>
    <property type="match status" value="1"/>
</dbReference>
<keyword evidence="9" id="KW-0472">Membrane</keyword>
<keyword evidence="7" id="KW-0067">ATP-binding</keyword>
<dbReference type="SMART" id="SM00388">
    <property type="entry name" value="HisKA"/>
    <property type="match status" value="1"/>
</dbReference>
<evidence type="ECO:0000256" key="2">
    <source>
        <dbReference type="ARBA" id="ARBA00012438"/>
    </source>
</evidence>
<reference evidence="11 12" key="1">
    <citation type="submission" date="2021-03" db="EMBL/GenBank/DDBJ databases">
        <title>Paenibacillus artemisicola MWE-103 whole genome sequence.</title>
        <authorList>
            <person name="Ham Y.J."/>
        </authorList>
    </citation>
    <scope>NUCLEOTIDE SEQUENCE [LARGE SCALE GENOMIC DNA]</scope>
    <source>
        <strain evidence="11 12">MWE-103</strain>
    </source>
</reference>
<keyword evidence="9" id="KW-0812">Transmembrane</keyword>
<keyword evidence="12" id="KW-1185">Reference proteome</keyword>
<dbReference type="GO" id="GO:0016301">
    <property type="term" value="F:kinase activity"/>
    <property type="evidence" value="ECO:0007669"/>
    <property type="project" value="UniProtKB-KW"/>
</dbReference>
<feature type="transmembrane region" description="Helical" evidence="9">
    <location>
        <begin position="159"/>
        <end position="178"/>
    </location>
</feature>
<evidence type="ECO:0000256" key="5">
    <source>
        <dbReference type="ARBA" id="ARBA00022741"/>
    </source>
</evidence>
<dbReference type="SMART" id="SM00387">
    <property type="entry name" value="HATPase_c"/>
    <property type="match status" value="1"/>
</dbReference>
<dbReference type="EMBL" id="JAGGDJ010000001">
    <property type="protein sequence ID" value="MBO7742828.1"/>
    <property type="molecule type" value="Genomic_DNA"/>
</dbReference>
<sequence>MFASIRLKLAVLNAVVILFVLLALSSLLYVHMRFRLYYDADEFISAAESRIASLHDLSAAMAAGGPDPAQDETTTYLFWDARGELIGQMPNRSFPDALAARFKQADGEDALRTLMANGHTYRAYNYPNLALEPRAIAEIGIVRNLDDARSTLRALRMDIYAAAAAGVAISFPLGLFLAGRALVPIRRSWEKETRFVADASHELRTPIAIVQAQTELLLRVPGHTIEREAGQINVILKESRRMSRLVNDLLTLARSDSDRLLLRPADFELDVLARELASRFRLLAATKRVAIRCDTDAPVRIRGDEERVRQLLAILLDNALKYTPPDGRIALTVRRQASFAVIGVADTGCGIAKEDLPRVFDRFYRGDKARSRAEGGTGLGLSIAEWIAKAHGGAITIASEPGEGTVVEVRLRAHARHGSPG</sequence>
<dbReference type="SUPFAM" id="SSF55874">
    <property type="entry name" value="ATPase domain of HSP90 chaperone/DNA topoisomerase II/histidine kinase"/>
    <property type="match status" value="1"/>
</dbReference>
<accession>A0ABS3W3E6</accession>
<organism evidence="11 12">
    <name type="scientific">Paenibacillus artemisiicola</name>
    <dbReference type="NCBI Taxonomy" id="1172618"/>
    <lineage>
        <taxon>Bacteria</taxon>
        <taxon>Bacillati</taxon>
        <taxon>Bacillota</taxon>
        <taxon>Bacilli</taxon>
        <taxon>Bacillales</taxon>
        <taxon>Paenibacillaceae</taxon>
        <taxon>Paenibacillus</taxon>
    </lineage>
</organism>
<evidence type="ECO:0000256" key="9">
    <source>
        <dbReference type="SAM" id="Phobius"/>
    </source>
</evidence>
<comment type="catalytic activity">
    <reaction evidence="1">
        <text>ATP + protein L-histidine = ADP + protein N-phospho-L-histidine.</text>
        <dbReference type="EC" id="2.7.13.3"/>
    </reaction>
</comment>
<dbReference type="InterPro" id="IPR004358">
    <property type="entry name" value="Sig_transdc_His_kin-like_C"/>
</dbReference>